<evidence type="ECO:0000259" key="4">
    <source>
        <dbReference type="PROSITE" id="PS50883"/>
    </source>
</evidence>
<dbReference type="NCBIfam" id="TIGR00254">
    <property type="entry name" value="GGDEF"/>
    <property type="match status" value="1"/>
</dbReference>
<keyword evidence="1" id="KW-0175">Coiled coil</keyword>
<accession>A0A939EPD6</accession>
<evidence type="ECO:0000313" key="6">
    <source>
        <dbReference type="EMBL" id="MBO0345870.1"/>
    </source>
</evidence>
<dbReference type="Proteomes" id="UP000664779">
    <property type="component" value="Unassembled WGS sequence"/>
</dbReference>
<dbReference type="SMART" id="SM00267">
    <property type="entry name" value="GGDEF"/>
    <property type="match status" value="1"/>
</dbReference>
<dbReference type="NCBIfam" id="TIGR00229">
    <property type="entry name" value="sensory_box"/>
    <property type="match status" value="1"/>
</dbReference>
<dbReference type="EMBL" id="JAFLNF010000004">
    <property type="protein sequence ID" value="MBO0345870.1"/>
    <property type="molecule type" value="Genomic_DNA"/>
</dbReference>
<dbReference type="InterPro" id="IPR001610">
    <property type="entry name" value="PAC"/>
</dbReference>
<reference evidence="6" key="1">
    <citation type="submission" date="2021-03" db="EMBL/GenBank/DDBJ databases">
        <title>Roseibium sp. CAU 1637 isolated from Incheon.</title>
        <authorList>
            <person name="Kim W."/>
        </authorList>
    </citation>
    <scope>NUCLEOTIDE SEQUENCE</scope>
    <source>
        <strain evidence="6">CAU 1637</strain>
    </source>
</reference>
<name>A0A939EPD6_9HYPH</name>
<keyword evidence="2" id="KW-0812">Transmembrane</keyword>
<dbReference type="InterPro" id="IPR000700">
    <property type="entry name" value="PAS-assoc_C"/>
</dbReference>
<dbReference type="CDD" id="cd01948">
    <property type="entry name" value="EAL"/>
    <property type="match status" value="1"/>
</dbReference>
<organism evidence="6 7">
    <name type="scientific">Roseibium limicola</name>
    <dbReference type="NCBI Taxonomy" id="2816037"/>
    <lineage>
        <taxon>Bacteria</taxon>
        <taxon>Pseudomonadati</taxon>
        <taxon>Pseudomonadota</taxon>
        <taxon>Alphaproteobacteria</taxon>
        <taxon>Hyphomicrobiales</taxon>
        <taxon>Stappiaceae</taxon>
        <taxon>Roseibium</taxon>
    </lineage>
</organism>
<dbReference type="CDD" id="cd01949">
    <property type="entry name" value="GGDEF"/>
    <property type="match status" value="1"/>
</dbReference>
<evidence type="ECO:0000259" key="3">
    <source>
        <dbReference type="PROSITE" id="PS50113"/>
    </source>
</evidence>
<dbReference type="SUPFAM" id="SSF55785">
    <property type="entry name" value="PYP-like sensor domain (PAS domain)"/>
    <property type="match status" value="2"/>
</dbReference>
<dbReference type="Pfam" id="PF00563">
    <property type="entry name" value="EAL"/>
    <property type="match status" value="1"/>
</dbReference>
<evidence type="ECO:0000256" key="2">
    <source>
        <dbReference type="SAM" id="Phobius"/>
    </source>
</evidence>
<dbReference type="SUPFAM" id="SSF55073">
    <property type="entry name" value="Nucleotide cyclase"/>
    <property type="match status" value="1"/>
</dbReference>
<feature type="coiled-coil region" evidence="1">
    <location>
        <begin position="324"/>
        <end position="355"/>
    </location>
</feature>
<dbReference type="PROSITE" id="PS50887">
    <property type="entry name" value="GGDEF"/>
    <property type="match status" value="1"/>
</dbReference>
<dbReference type="PROSITE" id="PS50113">
    <property type="entry name" value="PAC"/>
    <property type="match status" value="1"/>
</dbReference>
<dbReference type="InterPro" id="IPR035919">
    <property type="entry name" value="EAL_sf"/>
</dbReference>
<dbReference type="InterPro" id="IPR035965">
    <property type="entry name" value="PAS-like_dom_sf"/>
</dbReference>
<dbReference type="InterPro" id="IPR052155">
    <property type="entry name" value="Biofilm_reg_signaling"/>
</dbReference>
<dbReference type="Pfam" id="PF00990">
    <property type="entry name" value="GGDEF"/>
    <property type="match status" value="1"/>
</dbReference>
<evidence type="ECO:0000259" key="5">
    <source>
        <dbReference type="PROSITE" id="PS50887"/>
    </source>
</evidence>
<dbReference type="PANTHER" id="PTHR44757">
    <property type="entry name" value="DIGUANYLATE CYCLASE DGCP"/>
    <property type="match status" value="1"/>
</dbReference>
<dbReference type="SUPFAM" id="SSF141868">
    <property type="entry name" value="EAL domain-like"/>
    <property type="match status" value="1"/>
</dbReference>
<dbReference type="Pfam" id="PF08447">
    <property type="entry name" value="PAS_3"/>
    <property type="match status" value="1"/>
</dbReference>
<dbReference type="Gene3D" id="3.20.20.450">
    <property type="entry name" value="EAL domain"/>
    <property type="match status" value="1"/>
</dbReference>
<dbReference type="InterPro" id="IPR043128">
    <property type="entry name" value="Rev_trsase/Diguanyl_cyclase"/>
</dbReference>
<feature type="domain" description="EAL" evidence="4">
    <location>
        <begin position="780"/>
        <end position="1035"/>
    </location>
</feature>
<keyword evidence="2" id="KW-0472">Membrane</keyword>
<feature type="transmembrane region" description="Helical" evidence="2">
    <location>
        <begin position="302"/>
        <end position="321"/>
    </location>
</feature>
<dbReference type="SMART" id="SM00086">
    <property type="entry name" value="PAC"/>
    <property type="match status" value="2"/>
</dbReference>
<keyword evidence="7" id="KW-1185">Reference proteome</keyword>
<sequence>MLRWSEGGREIARPLKTVFISFFLLTVGGLVLHSAVVNYTHLREDLQNQSENAEKFLLRQEELGTRGLEQALTTLTQQNALFDAANYRRRDLVAAKVNALFAEMKGDQRVTEFTVYGPDLIPIARGHDVSGYPAVNRSSLIETAVASGKVARGLELGEFYTPVVAAVRPYFDANGKLVAVIRLAMSFEVPLRFIGETLALDLVEVLPASIVRPHIAKTIESWDLRNTLASRSARPEFHLSPPLLEWARTSRYDNSRGSLIRDGKRLRMVRAITRPLADKSTFLDILIIKDVTPHITSFVSRILIGLALATLLALVAGFIAFRMIQKLQATVAAAHDELERAVAAKTKALKDSESRLLEAQRITSLGSWERNLRTNEHHWSEEMYRITGLPQNLSTDAAYAALRRMSPEAEMQRIKRVQAQAIKTCGTFDYRYQFKRGDGQTRTLHVLGYVMAGEDSQPEWIIGTTHDVTEQYNAMEEGRWLSEILEASLNEIYVVDAETLTFDHANACALVNLQYGMEELIGLRMEDILADENGATSTIDLAPLLNGETQLHRFNGLHRRKDGTVYPVETHIQIHSAGGRRFVVAICNDISERVAREKETLLARSRAERLAYFDALTNLPNRAACQRDALIRFNSDSPNLPAFLLHLDIDNFKRINDTLGHSAGDACLEDTGERLRLCCAGLGTAYRWGGDEFVIIAQDDDSDLEELCERLKLVMRAPMEYDGQQIWPSVSIGAARSPEDGTDFDQLLVKADLALYNSKDLGKDRWTCFTGDLKESSDQEATLELDLRRAIRSDEFFLVYQPQVNLRTQEVTGIEALVRWQHPTRGVLSPGVFLPVIEKTNLAAPLGQMVIDKAVKAASELEKMNVDFCRMAVNLSPSHLKSGLLMNDFIDAMTRHGVTPDKLKAEVLESVFLDETSNHNALLLQELHDLGLHIELDDFGTGFASLTHVADLPINGLKIDRSFTAKLLTDQKKEIVINHLIHLARSLDINVVCEGVETDAQFDRLRMMGNFSVQGYLIARPMTFDHLTDWLASVQGDIAFNGV</sequence>
<dbReference type="SMART" id="SM00052">
    <property type="entry name" value="EAL"/>
    <property type="match status" value="1"/>
</dbReference>
<evidence type="ECO:0000313" key="7">
    <source>
        <dbReference type="Proteomes" id="UP000664779"/>
    </source>
</evidence>
<gene>
    <name evidence="6" type="ORF">J0X15_11620</name>
</gene>
<dbReference type="InterPro" id="IPR013655">
    <property type="entry name" value="PAS_fold_3"/>
</dbReference>
<proteinExistence type="predicted"/>
<comment type="caution">
    <text evidence="6">The sequence shown here is derived from an EMBL/GenBank/DDBJ whole genome shotgun (WGS) entry which is preliminary data.</text>
</comment>
<dbReference type="Pfam" id="PF13426">
    <property type="entry name" value="PAS_9"/>
    <property type="match status" value="1"/>
</dbReference>
<dbReference type="Gene3D" id="3.30.450.20">
    <property type="entry name" value="PAS domain"/>
    <property type="match status" value="2"/>
</dbReference>
<feature type="domain" description="PAC" evidence="3">
    <location>
        <begin position="428"/>
        <end position="480"/>
    </location>
</feature>
<dbReference type="Gene3D" id="3.30.70.270">
    <property type="match status" value="1"/>
</dbReference>
<protein>
    <submittedName>
        <fullName evidence="6">EAL domain-containing protein</fullName>
    </submittedName>
</protein>
<dbReference type="InterPro" id="IPR000160">
    <property type="entry name" value="GGDEF_dom"/>
</dbReference>
<dbReference type="InterPro" id="IPR001633">
    <property type="entry name" value="EAL_dom"/>
</dbReference>
<dbReference type="AlphaFoldDB" id="A0A939EPD6"/>
<dbReference type="RefSeq" id="WP_206940824.1">
    <property type="nucleotide sequence ID" value="NZ_JAFLNF010000004.1"/>
</dbReference>
<dbReference type="PANTHER" id="PTHR44757:SF2">
    <property type="entry name" value="BIOFILM ARCHITECTURE MAINTENANCE PROTEIN MBAA"/>
    <property type="match status" value="1"/>
</dbReference>
<feature type="domain" description="GGDEF" evidence="5">
    <location>
        <begin position="640"/>
        <end position="771"/>
    </location>
</feature>
<keyword evidence="2" id="KW-1133">Transmembrane helix</keyword>
<feature type="transmembrane region" description="Helical" evidence="2">
    <location>
        <begin position="20"/>
        <end position="40"/>
    </location>
</feature>
<dbReference type="Gene3D" id="2.10.70.100">
    <property type="match status" value="1"/>
</dbReference>
<dbReference type="InterPro" id="IPR000014">
    <property type="entry name" value="PAS"/>
</dbReference>
<evidence type="ECO:0000256" key="1">
    <source>
        <dbReference type="SAM" id="Coils"/>
    </source>
</evidence>
<dbReference type="InterPro" id="IPR029787">
    <property type="entry name" value="Nucleotide_cyclase"/>
</dbReference>
<dbReference type="PROSITE" id="PS50883">
    <property type="entry name" value="EAL"/>
    <property type="match status" value="1"/>
</dbReference>